<keyword evidence="6" id="KW-0175">Coiled coil</keyword>
<dbReference type="InterPro" id="IPR044759">
    <property type="entry name" value="bZIP_RF2"/>
</dbReference>
<accession>A0ABQ8C745</accession>
<evidence type="ECO:0000259" key="8">
    <source>
        <dbReference type="PROSITE" id="PS50217"/>
    </source>
</evidence>
<evidence type="ECO:0000256" key="7">
    <source>
        <dbReference type="SAM" id="MobiDB-lite"/>
    </source>
</evidence>
<evidence type="ECO:0000256" key="3">
    <source>
        <dbReference type="ARBA" id="ARBA00023125"/>
    </source>
</evidence>
<dbReference type="Gene3D" id="1.20.5.170">
    <property type="match status" value="1"/>
</dbReference>
<keyword evidence="3" id="KW-0238">DNA-binding</keyword>
<dbReference type="SMART" id="SM00338">
    <property type="entry name" value="BRLZ"/>
    <property type="match status" value="2"/>
</dbReference>
<evidence type="ECO:0000313" key="9">
    <source>
        <dbReference type="EMBL" id="KAH0912899.1"/>
    </source>
</evidence>
<keyword evidence="10" id="KW-1185">Reference proteome</keyword>
<feature type="compositionally biased region" description="Basic residues" evidence="7">
    <location>
        <begin position="218"/>
        <end position="232"/>
    </location>
</feature>
<reference evidence="9 10" key="1">
    <citation type="submission" date="2021-05" db="EMBL/GenBank/DDBJ databases">
        <title>Genome Assembly of Synthetic Allotetraploid Brassica napus Reveals Homoeologous Exchanges between Subgenomes.</title>
        <authorList>
            <person name="Davis J.T."/>
        </authorList>
    </citation>
    <scope>NUCLEOTIDE SEQUENCE [LARGE SCALE GENOMIC DNA]</scope>
    <source>
        <strain evidence="10">cv. Da-Ae</strain>
        <tissue evidence="9">Seedling</tissue>
    </source>
</reference>
<proteinExistence type="predicted"/>
<feature type="region of interest" description="Disordered" evidence="7">
    <location>
        <begin position="395"/>
        <end position="422"/>
    </location>
</feature>
<feature type="coiled-coil region" evidence="6">
    <location>
        <begin position="293"/>
        <end position="348"/>
    </location>
</feature>
<keyword evidence="4" id="KW-0804">Transcription</keyword>
<feature type="coiled-coil region" evidence="6">
    <location>
        <begin position="668"/>
        <end position="723"/>
    </location>
</feature>
<feature type="compositionally biased region" description="Low complexity" evidence="7">
    <location>
        <begin position="409"/>
        <end position="421"/>
    </location>
</feature>
<gene>
    <name evidence="9" type="ORF">HID58_036220</name>
</gene>
<feature type="region of interest" description="Disordered" evidence="7">
    <location>
        <begin position="39"/>
        <end position="86"/>
    </location>
</feature>
<evidence type="ECO:0000256" key="4">
    <source>
        <dbReference type="ARBA" id="ARBA00023163"/>
    </source>
</evidence>
<dbReference type="EMBL" id="JAGKQM010000009">
    <property type="protein sequence ID" value="KAH0912899.1"/>
    <property type="molecule type" value="Genomic_DNA"/>
</dbReference>
<keyword evidence="5" id="KW-0539">Nucleus</keyword>
<dbReference type="PANTHER" id="PTHR13690:SF146">
    <property type="entry name" value="BZIP DOMAIN-CONTAINING PROTEIN"/>
    <property type="match status" value="1"/>
</dbReference>
<feature type="region of interest" description="Disordered" evidence="7">
    <location>
        <begin position="564"/>
        <end position="598"/>
    </location>
</feature>
<evidence type="ECO:0000256" key="2">
    <source>
        <dbReference type="ARBA" id="ARBA00023015"/>
    </source>
</evidence>
<dbReference type="Pfam" id="PF00170">
    <property type="entry name" value="bZIP_1"/>
    <property type="match status" value="1"/>
</dbReference>
<dbReference type="InterPro" id="IPR046347">
    <property type="entry name" value="bZIP_sf"/>
</dbReference>
<feature type="domain" description="BZIP" evidence="8">
    <location>
        <begin position="650"/>
        <end position="713"/>
    </location>
</feature>
<organism evidence="9 10">
    <name type="scientific">Brassica napus</name>
    <name type="common">Rape</name>
    <dbReference type="NCBI Taxonomy" id="3708"/>
    <lineage>
        <taxon>Eukaryota</taxon>
        <taxon>Viridiplantae</taxon>
        <taxon>Streptophyta</taxon>
        <taxon>Embryophyta</taxon>
        <taxon>Tracheophyta</taxon>
        <taxon>Spermatophyta</taxon>
        <taxon>Magnoliopsida</taxon>
        <taxon>eudicotyledons</taxon>
        <taxon>Gunneridae</taxon>
        <taxon>Pentapetalae</taxon>
        <taxon>rosids</taxon>
        <taxon>malvids</taxon>
        <taxon>Brassicales</taxon>
        <taxon>Brassicaceae</taxon>
        <taxon>Brassiceae</taxon>
        <taxon>Brassica</taxon>
    </lineage>
</organism>
<feature type="region of interest" description="Disordered" evidence="7">
    <location>
        <begin position="483"/>
        <end position="509"/>
    </location>
</feature>
<feature type="region of interest" description="Disordered" evidence="7">
    <location>
        <begin position="208"/>
        <end position="237"/>
    </location>
</feature>
<keyword evidence="2" id="KW-0805">Transcription regulation</keyword>
<evidence type="ECO:0000256" key="5">
    <source>
        <dbReference type="ARBA" id="ARBA00023242"/>
    </source>
</evidence>
<name>A0ABQ8C745_BRANA</name>
<evidence type="ECO:0000256" key="1">
    <source>
        <dbReference type="ARBA" id="ARBA00004123"/>
    </source>
</evidence>
<dbReference type="PANTHER" id="PTHR13690">
    <property type="entry name" value="TRANSCRIPTION FACTOR POSF21-RELATED"/>
    <property type="match status" value="1"/>
</dbReference>
<feature type="compositionally biased region" description="Pro residues" evidence="7">
    <location>
        <begin position="50"/>
        <end position="65"/>
    </location>
</feature>
<protein>
    <recommendedName>
        <fullName evidence="8">BZIP domain-containing protein</fullName>
    </recommendedName>
</protein>
<comment type="caution">
    <text evidence="9">The sequence shown here is derived from an EMBL/GenBank/DDBJ whole genome shotgun (WGS) entry which is preliminary data.</text>
</comment>
<dbReference type="InterPro" id="IPR004827">
    <property type="entry name" value="bZIP"/>
</dbReference>
<dbReference type="SUPFAM" id="SSF57959">
    <property type="entry name" value="Leucine zipper domain"/>
    <property type="match status" value="2"/>
</dbReference>
<dbReference type="PROSITE" id="PS50217">
    <property type="entry name" value="BZIP"/>
    <property type="match status" value="1"/>
</dbReference>
<dbReference type="CDD" id="cd14703">
    <property type="entry name" value="bZIP_plant_RF2"/>
    <property type="match status" value="1"/>
</dbReference>
<sequence length="781" mass="87387">MMMILTLARAARIVTLLTMDRQAKNVPFQTSFVLSTHCPCPPSGQNRGSMPPPRRSSLPPLPPKRPTTARRHQQVGLQNFNPGPRLLPPQSPVFRSWTPMSSPAPSSSFQYFQPAPPVAYHNAALPPRPPTTSVSARGSAYSGNDSAVFPSMDAMKMIYPEPIEMPVGVNYSKEGHGEPTGFMDQQVYMDLDEIFDFSTKDDDVARIVSGSSENNAGVKKRAAPSRKTRRKSVSPSVDCNNNWKSSVAIEKGMFTESQMNEIARSVTLQKYVVTDPKYAKRTLSNRAAARRSVQRTAQHILNLEEKEQTLEKEGATLTVHTRFAEKTKLGLEEENMKLRIRYQGLQDQFKRANASKECNNEEINWVKQKGKEAVFPDWGDTTMDEFLLEQLNELNEEPETKNYDKMQRPNSSSSSSLNPSPIRFPVPFTGNRVGTPPPPPIPPTFQPKHSLPAAAVEERTGAVFSPSLPPSPFTMHHSPSRVVAGGSGNLPPRNSHRRSNSDHTFVFSSMSPPLIPSKSLERSVSSCGEASDWSKLVKEEERRTFSEGYDDALRAYMRLDKLDAERNRGRTRKMTNGGSTGGDSEGESNVKRRAGGDIAPTSGHYRSVSLDSCCFREDDYSVRFGKYEFSAGDMKKIAADETLAGIVMADPKRVKRMLANRASAARSKERETQYIAKLEHKVQTLQIETTTLSAHLTYLQRDNMGLQNQNSELKFRLQSMEQQTQLRNALSEKLTEEFQRLSLVIGVPNRSESNISNASLTPEMFQQQLRISQLQHQHYNE</sequence>
<evidence type="ECO:0000313" key="10">
    <source>
        <dbReference type="Proteomes" id="UP000824890"/>
    </source>
</evidence>
<dbReference type="Proteomes" id="UP000824890">
    <property type="component" value="Unassembled WGS sequence"/>
</dbReference>
<evidence type="ECO:0000256" key="6">
    <source>
        <dbReference type="SAM" id="Coils"/>
    </source>
</evidence>
<feature type="compositionally biased region" description="Basic and acidic residues" evidence="7">
    <location>
        <begin position="398"/>
        <end position="407"/>
    </location>
</feature>
<comment type="subcellular location">
    <subcellularLocation>
        <location evidence="1">Nucleus</location>
    </subcellularLocation>
</comment>